<dbReference type="InterPro" id="IPR007268">
    <property type="entry name" value="Rad9/Ddc1"/>
</dbReference>
<evidence type="ECO:0008006" key="4">
    <source>
        <dbReference type="Google" id="ProtNLM"/>
    </source>
</evidence>
<sequence length="552" mass="57720">MEAVLPPDALKTFAKILQCLNKIGPELHLEVRNNKFQLSALNQSKSAFTMFNFSPHFFRTYRTVFPHHNHPSAPPLNCRIPLPPLCSILRTKISAGSTTTGHGAGPHLGKAAVEQCRLTLATGDPEIDASLGLDAAVQGVPYLMIQLDHGLPTDGSSGPGSKVFRLYVGDLPDPPHAVYAKQKSTNHWATVPGNLVAVVPHFHPKTEELTLEHSAERVVLRAVPIEGTSADDPGVLATSVRLETGDFEPYAVGSPVEVTFSLREFKAILGLADYLQGHVQAYFDGPGHPIIFSIQTDGFFACDFVLATVQEDPAAAAAAAAAATTQPAATPATAALATQTSRTAPAASAAGPQAPPPPATPYRAPPPRSETTSTIALTPPRPTAAPSRRSTAARDLPPPPPPDADPFAFPDPPVPPPRRSLRMTQATTATATSTRSTTRRRDPVPPPPPVPEHDSVGTNATAASAAVAFPFHSSNPGIVSPHRHGAGATRVVGPTLGSSTVDGASSWATAVPAGDVGHSRGGRGGGEGEDDDDAMEMPSTPPPAKRARRLFS</sequence>
<dbReference type="Proteomes" id="UP000054350">
    <property type="component" value="Unassembled WGS sequence"/>
</dbReference>
<name>A0A0L0RX57_ALLM3</name>
<feature type="region of interest" description="Disordered" evidence="1">
    <location>
        <begin position="503"/>
        <end position="552"/>
    </location>
</feature>
<evidence type="ECO:0000313" key="2">
    <source>
        <dbReference type="EMBL" id="KNE54709.1"/>
    </source>
</evidence>
<evidence type="ECO:0000313" key="3">
    <source>
        <dbReference type="Proteomes" id="UP000054350"/>
    </source>
</evidence>
<proteinExistence type="predicted"/>
<dbReference type="SUPFAM" id="SSF55979">
    <property type="entry name" value="DNA clamp"/>
    <property type="match status" value="1"/>
</dbReference>
<dbReference type="VEuPathDB" id="FungiDB:AMAG_00668"/>
<evidence type="ECO:0000256" key="1">
    <source>
        <dbReference type="SAM" id="MobiDB-lite"/>
    </source>
</evidence>
<dbReference type="GO" id="GO:0030896">
    <property type="term" value="C:checkpoint clamp complex"/>
    <property type="evidence" value="ECO:0007669"/>
    <property type="project" value="InterPro"/>
</dbReference>
<feature type="region of interest" description="Disordered" evidence="1">
    <location>
        <begin position="332"/>
        <end position="457"/>
    </location>
</feature>
<dbReference type="GO" id="GO:0006281">
    <property type="term" value="P:DNA repair"/>
    <property type="evidence" value="ECO:0007669"/>
    <property type="project" value="TreeGrafter"/>
</dbReference>
<dbReference type="GO" id="GO:0071479">
    <property type="term" value="P:cellular response to ionizing radiation"/>
    <property type="evidence" value="ECO:0007669"/>
    <property type="project" value="TreeGrafter"/>
</dbReference>
<gene>
    <name evidence="2" type="ORF">AMAG_00668</name>
</gene>
<dbReference type="eggNOG" id="KOG2810">
    <property type="taxonomic scope" value="Eukaryota"/>
</dbReference>
<feature type="compositionally biased region" description="Low complexity" evidence="1">
    <location>
        <begin position="332"/>
        <end position="352"/>
    </location>
</feature>
<dbReference type="GO" id="GO:0031573">
    <property type="term" value="P:mitotic intra-S DNA damage checkpoint signaling"/>
    <property type="evidence" value="ECO:0007669"/>
    <property type="project" value="TreeGrafter"/>
</dbReference>
<keyword evidence="3" id="KW-1185">Reference proteome</keyword>
<dbReference type="STRING" id="578462.A0A0L0RX57"/>
<dbReference type="OMA" id="AREMHPP"/>
<protein>
    <recommendedName>
        <fullName evidence="4">DNA repair protein rad9</fullName>
    </recommendedName>
</protein>
<dbReference type="PANTHER" id="PTHR15237">
    <property type="entry name" value="DNA REPAIR PROTEIN RAD9"/>
    <property type="match status" value="1"/>
</dbReference>
<reference evidence="2 3" key="1">
    <citation type="submission" date="2009-11" db="EMBL/GenBank/DDBJ databases">
        <title>Annotation of Allomyces macrogynus ATCC 38327.</title>
        <authorList>
            <consortium name="The Broad Institute Genome Sequencing Platform"/>
            <person name="Russ C."/>
            <person name="Cuomo C."/>
            <person name="Burger G."/>
            <person name="Gray M.W."/>
            <person name="Holland P.W.H."/>
            <person name="King N."/>
            <person name="Lang F.B.F."/>
            <person name="Roger A.J."/>
            <person name="Ruiz-Trillo I."/>
            <person name="Young S.K."/>
            <person name="Zeng Q."/>
            <person name="Gargeya S."/>
            <person name="Fitzgerald M."/>
            <person name="Haas B."/>
            <person name="Abouelleil A."/>
            <person name="Alvarado L."/>
            <person name="Arachchi H.M."/>
            <person name="Berlin A."/>
            <person name="Chapman S.B."/>
            <person name="Gearin G."/>
            <person name="Goldberg J."/>
            <person name="Griggs A."/>
            <person name="Gujja S."/>
            <person name="Hansen M."/>
            <person name="Heiman D."/>
            <person name="Howarth C."/>
            <person name="Larimer J."/>
            <person name="Lui A."/>
            <person name="MacDonald P.J.P."/>
            <person name="McCowen C."/>
            <person name="Montmayeur A."/>
            <person name="Murphy C."/>
            <person name="Neiman D."/>
            <person name="Pearson M."/>
            <person name="Priest M."/>
            <person name="Roberts A."/>
            <person name="Saif S."/>
            <person name="Shea T."/>
            <person name="Sisk P."/>
            <person name="Stolte C."/>
            <person name="Sykes S."/>
            <person name="Wortman J."/>
            <person name="Nusbaum C."/>
            <person name="Birren B."/>
        </authorList>
    </citation>
    <scope>NUCLEOTIDE SEQUENCE [LARGE SCALE GENOMIC DNA]</scope>
    <source>
        <strain evidence="2 3">ATCC 38327</strain>
    </source>
</reference>
<dbReference type="PANTHER" id="PTHR15237:SF0">
    <property type="entry name" value="CELL CYCLE CHECKPOINT CONTROL PROTEIN"/>
    <property type="match status" value="1"/>
</dbReference>
<dbReference type="Pfam" id="PF04139">
    <property type="entry name" value="Rad9"/>
    <property type="match status" value="1"/>
</dbReference>
<dbReference type="EMBL" id="GG745328">
    <property type="protein sequence ID" value="KNE54709.1"/>
    <property type="molecule type" value="Genomic_DNA"/>
</dbReference>
<organism evidence="2 3">
    <name type="scientific">Allomyces macrogynus (strain ATCC 38327)</name>
    <name type="common">Allomyces javanicus var. macrogynus</name>
    <dbReference type="NCBI Taxonomy" id="578462"/>
    <lineage>
        <taxon>Eukaryota</taxon>
        <taxon>Fungi</taxon>
        <taxon>Fungi incertae sedis</taxon>
        <taxon>Blastocladiomycota</taxon>
        <taxon>Blastocladiomycetes</taxon>
        <taxon>Blastocladiales</taxon>
        <taxon>Blastocladiaceae</taxon>
        <taxon>Allomyces</taxon>
    </lineage>
</organism>
<dbReference type="OrthoDB" id="60092at2759"/>
<reference evidence="3" key="2">
    <citation type="submission" date="2009-11" db="EMBL/GenBank/DDBJ databases">
        <title>The Genome Sequence of Allomyces macrogynus strain ATCC 38327.</title>
        <authorList>
            <consortium name="The Broad Institute Genome Sequencing Platform"/>
            <person name="Russ C."/>
            <person name="Cuomo C."/>
            <person name="Shea T."/>
            <person name="Young S.K."/>
            <person name="Zeng Q."/>
            <person name="Koehrsen M."/>
            <person name="Haas B."/>
            <person name="Borodovsky M."/>
            <person name="Guigo R."/>
            <person name="Alvarado L."/>
            <person name="Berlin A."/>
            <person name="Borenstein D."/>
            <person name="Chen Z."/>
            <person name="Engels R."/>
            <person name="Freedman E."/>
            <person name="Gellesch M."/>
            <person name="Goldberg J."/>
            <person name="Griggs A."/>
            <person name="Gujja S."/>
            <person name="Heiman D."/>
            <person name="Hepburn T."/>
            <person name="Howarth C."/>
            <person name="Jen D."/>
            <person name="Larson L."/>
            <person name="Lewis B."/>
            <person name="Mehta T."/>
            <person name="Park D."/>
            <person name="Pearson M."/>
            <person name="Roberts A."/>
            <person name="Saif S."/>
            <person name="Shenoy N."/>
            <person name="Sisk P."/>
            <person name="Stolte C."/>
            <person name="Sykes S."/>
            <person name="Walk T."/>
            <person name="White J."/>
            <person name="Yandava C."/>
            <person name="Burger G."/>
            <person name="Gray M.W."/>
            <person name="Holland P.W.H."/>
            <person name="King N."/>
            <person name="Lang F.B.F."/>
            <person name="Roger A.J."/>
            <person name="Ruiz-Trillo I."/>
            <person name="Lander E."/>
            <person name="Nusbaum C."/>
        </authorList>
    </citation>
    <scope>NUCLEOTIDE SEQUENCE [LARGE SCALE GENOMIC DNA]</scope>
    <source>
        <strain evidence="3">ATCC 38327</strain>
    </source>
</reference>
<dbReference type="Gene3D" id="3.70.10.10">
    <property type="match status" value="1"/>
</dbReference>
<feature type="compositionally biased region" description="Low complexity" evidence="1">
    <location>
        <begin position="384"/>
        <end position="394"/>
    </location>
</feature>
<dbReference type="InterPro" id="IPR046938">
    <property type="entry name" value="DNA_clamp_sf"/>
</dbReference>
<feature type="compositionally biased region" description="Pro residues" evidence="1">
    <location>
        <begin position="353"/>
        <end position="368"/>
    </location>
</feature>
<accession>A0A0L0RX57</accession>
<dbReference type="GO" id="GO:0000076">
    <property type="term" value="P:DNA replication checkpoint signaling"/>
    <property type="evidence" value="ECO:0007669"/>
    <property type="project" value="TreeGrafter"/>
</dbReference>
<feature type="compositionally biased region" description="Low complexity" evidence="1">
    <location>
        <begin position="427"/>
        <end position="436"/>
    </location>
</feature>
<dbReference type="AlphaFoldDB" id="A0A0L0RX57"/>
<feature type="compositionally biased region" description="Pro residues" evidence="1">
    <location>
        <begin position="396"/>
        <end position="418"/>
    </location>
</feature>